<keyword evidence="1" id="KW-0175">Coiled coil</keyword>
<gene>
    <name evidence="2" type="ORF">OKIOD_LOCUS4780</name>
</gene>
<name>A0ABN7S3R2_OIKDI</name>
<evidence type="ECO:0000313" key="3">
    <source>
        <dbReference type="Proteomes" id="UP001158576"/>
    </source>
</evidence>
<evidence type="ECO:0000313" key="2">
    <source>
        <dbReference type="EMBL" id="CAG5091741.1"/>
    </source>
</evidence>
<keyword evidence="3" id="KW-1185">Reference proteome</keyword>
<sequence length="811" mass="93799">MIIAAMDPLYNRGGYDYANLPLVEDVQLPLPAELAPSEDPFLLNNITEEGARAVYNRFMDWMRDGNPTIGLYQPENEIMSRAHDLRHLKALVLDLHHENSTFEEYLGEIFPVTLIKRSTKGCKIPFCTRSDCRANKDVKDELFKLVEEYATSDRNPNRGDQFLEEARSKFETAEMHKYEKEIMKIENCTFLHNTPNKFTTYLGMASDNDNDEIIYGKLMSIFPISFHRFDYNKFKKEVNEIYETSRFTEEHDNLLNSLNIEYTGHDRDFRDPDTMTLENTKANIKICKDMGIGKTASEGKFRNGGKINVGTFIKIHRKPEPGQDNLKREYVEVNIPANASLSELWIATKEGLTQHLDKYGWEELPPDATSYWANKQERASAFSYTAEKFAMLFLYHKMPILSVYNWWFELSDTDLHTLAGVHSERGIDSHKLHKPGLCSLFYVMSVTKNQIANNNQTVYMSVGALDPERETTKTTNSFFWHVVTSMNLEDYFELTETVKVNNKRYSNKGKWIRTKKSKELGPKQCQSLIARILFLCCFRYEKLLGNALEYAMFQTYDCLNTIELYGLQNLLRVGFFNFQFYQIAVPAASYIGVEIDMDTCQKPITRLPAVSSDNDVAYPQMLKGFCEIYIGRITLANNRGMRALRHVTTYKHPPLYPHDENIKTILDRITTFNNVEQLILQTLYRNADLERDNYALMQALFDAKKNTPVEESNKNDDTEELKAKLQNADTETKKLQAAIQDAENEVKKQKLIEKELTSKTKSLERKIQKLMSEGEVVTTENGNLRELLEEEKTENQSLKREIASLKLQNNC</sequence>
<evidence type="ECO:0000256" key="1">
    <source>
        <dbReference type="SAM" id="Coils"/>
    </source>
</evidence>
<protein>
    <submittedName>
        <fullName evidence="2">Oidioi.mRNA.OKI2018_I69.PAR.g13222.t1.cds</fullName>
    </submittedName>
</protein>
<organism evidence="2 3">
    <name type="scientific">Oikopleura dioica</name>
    <name type="common">Tunicate</name>
    <dbReference type="NCBI Taxonomy" id="34765"/>
    <lineage>
        <taxon>Eukaryota</taxon>
        <taxon>Metazoa</taxon>
        <taxon>Chordata</taxon>
        <taxon>Tunicata</taxon>
        <taxon>Appendicularia</taxon>
        <taxon>Copelata</taxon>
        <taxon>Oikopleuridae</taxon>
        <taxon>Oikopleura</taxon>
    </lineage>
</organism>
<accession>A0ABN7S3R2</accession>
<dbReference type="Proteomes" id="UP001158576">
    <property type="component" value="Chromosome PAR"/>
</dbReference>
<dbReference type="EMBL" id="OU015568">
    <property type="protein sequence ID" value="CAG5091741.1"/>
    <property type="molecule type" value="Genomic_DNA"/>
</dbReference>
<reference evidence="2 3" key="1">
    <citation type="submission" date="2021-04" db="EMBL/GenBank/DDBJ databases">
        <authorList>
            <person name="Bliznina A."/>
        </authorList>
    </citation>
    <scope>NUCLEOTIDE SEQUENCE [LARGE SCALE GENOMIC DNA]</scope>
</reference>
<feature type="coiled-coil region" evidence="1">
    <location>
        <begin position="718"/>
        <end position="808"/>
    </location>
</feature>
<proteinExistence type="predicted"/>